<organism evidence="3">
    <name type="scientific">Poeciliopsis prolifica</name>
    <name type="common">blackstripe livebearer</name>
    <dbReference type="NCBI Taxonomy" id="188132"/>
    <lineage>
        <taxon>Eukaryota</taxon>
        <taxon>Metazoa</taxon>
        <taxon>Chordata</taxon>
        <taxon>Craniata</taxon>
        <taxon>Vertebrata</taxon>
        <taxon>Euteleostomi</taxon>
        <taxon>Actinopterygii</taxon>
        <taxon>Neopterygii</taxon>
        <taxon>Teleostei</taxon>
        <taxon>Neoteleostei</taxon>
        <taxon>Acanthomorphata</taxon>
        <taxon>Ovalentaria</taxon>
        <taxon>Atherinomorphae</taxon>
        <taxon>Cyprinodontiformes</taxon>
        <taxon>Poeciliidae</taxon>
        <taxon>Poeciliinae</taxon>
        <taxon>Poeciliopsis</taxon>
    </lineage>
</organism>
<dbReference type="SMART" id="SM00343">
    <property type="entry name" value="ZnF_C2HC"/>
    <property type="match status" value="1"/>
</dbReference>
<dbReference type="Gene3D" id="4.10.60.10">
    <property type="entry name" value="Zinc finger, CCHC-type"/>
    <property type="match status" value="1"/>
</dbReference>
<dbReference type="GO" id="GO:0003676">
    <property type="term" value="F:nucleic acid binding"/>
    <property type="evidence" value="ECO:0007669"/>
    <property type="project" value="InterPro"/>
</dbReference>
<name>A0A0S7EW84_9TELE</name>
<dbReference type="EMBL" id="GBYX01475282">
    <property type="protein sequence ID" value="JAO06393.1"/>
    <property type="molecule type" value="Transcribed_RNA"/>
</dbReference>
<dbReference type="Pfam" id="PF00098">
    <property type="entry name" value="zf-CCHC"/>
    <property type="match status" value="1"/>
</dbReference>
<dbReference type="AlphaFoldDB" id="A0A0S7EW84"/>
<reference evidence="3" key="1">
    <citation type="submission" date="2014-12" db="EMBL/GenBank/DDBJ databases">
        <title>Parallel Evolution in Life History Adaptation Evident in the Tissue-Specific Poeciliopsis prolifica transcriptome.</title>
        <authorList>
            <person name="Jue N.K."/>
            <person name="Foley R.J."/>
            <person name="Obergfell C."/>
            <person name="Reznick D.N."/>
            <person name="O'Neill R.J."/>
            <person name="O'Neill M.J."/>
        </authorList>
    </citation>
    <scope>NUCLEOTIDE SEQUENCE</scope>
</reference>
<evidence type="ECO:0000259" key="2">
    <source>
        <dbReference type="PROSITE" id="PS50158"/>
    </source>
</evidence>
<dbReference type="InterPro" id="IPR036875">
    <property type="entry name" value="Znf_CCHC_sf"/>
</dbReference>
<accession>A0A0S7EW84</accession>
<gene>
    <name evidence="3" type="primary">YTX1</name>
</gene>
<dbReference type="SUPFAM" id="SSF57756">
    <property type="entry name" value="Retrovirus zinc finger-like domains"/>
    <property type="match status" value="1"/>
</dbReference>
<proteinExistence type="predicted"/>
<keyword evidence="1" id="KW-0479">Metal-binding</keyword>
<protein>
    <submittedName>
        <fullName evidence="3">YTX1</fullName>
    </submittedName>
</protein>
<evidence type="ECO:0000313" key="3">
    <source>
        <dbReference type="EMBL" id="JAO06393.1"/>
    </source>
</evidence>
<dbReference type="GO" id="GO:0008270">
    <property type="term" value="F:zinc ion binding"/>
    <property type="evidence" value="ECO:0007669"/>
    <property type="project" value="UniProtKB-KW"/>
</dbReference>
<keyword evidence="1" id="KW-0863">Zinc-finger</keyword>
<dbReference type="InterPro" id="IPR001878">
    <property type="entry name" value="Znf_CCHC"/>
</dbReference>
<evidence type="ECO:0000256" key="1">
    <source>
        <dbReference type="PROSITE-ProRule" id="PRU00047"/>
    </source>
</evidence>
<sequence length="105" mass="11352">MVSLGCKSALLKHVVCHRRQVFMILKDMANELSLSFNFKVDGFNYVVFASSENMKCFGCGAEGHIIRACPEKLKNTQVVNVGNGIVVQGSANSDCGAAWGGARLR</sequence>
<feature type="domain" description="CCHC-type" evidence="2">
    <location>
        <begin position="55"/>
        <end position="71"/>
    </location>
</feature>
<keyword evidence="1" id="KW-0862">Zinc</keyword>
<dbReference type="PROSITE" id="PS50158">
    <property type="entry name" value="ZF_CCHC"/>
    <property type="match status" value="1"/>
</dbReference>